<proteinExistence type="predicted"/>
<dbReference type="EMBL" id="HBUF01153277">
    <property type="protein sequence ID" value="CAG6648621.1"/>
    <property type="molecule type" value="Transcribed_RNA"/>
</dbReference>
<sequence length="110" mass="13085">MKILIWQKTGILRGEKIVCNNKIIVHYSNKTTYTLLCDFNEYKPWCKEEGAKLFVTKFNTSREGQVGGKFIASQYFKLCRYLYFIHSDPILNVLSQFKCKKQEWPQHQQL</sequence>
<evidence type="ECO:0000313" key="1">
    <source>
        <dbReference type="EMBL" id="CAG6648621.1"/>
    </source>
</evidence>
<accession>A0A8D8RDC7</accession>
<reference evidence="1" key="1">
    <citation type="submission" date="2021-05" db="EMBL/GenBank/DDBJ databases">
        <authorList>
            <person name="Alioto T."/>
            <person name="Alioto T."/>
            <person name="Gomez Garrido J."/>
        </authorList>
    </citation>
    <scope>NUCLEOTIDE SEQUENCE</scope>
</reference>
<name>A0A8D8RDC7_9HEMI</name>
<protein>
    <submittedName>
        <fullName evidence="1">Uncharacterized protein</fullName>
    </submittedName>
</protein>
<dbReference type="AlphaFoldDB" id="A0A8D8RDC7"/>
<organism evidence="1">
    <name type="scientific">Cacopsylla melanoneura</name>
    <dbReference type="NCBI Taxonomy" id="428564"/>
    <lineage>
        <taxon>Eukaryota</taxon>
        <taxon>Metazoa</taxon>
        <taxon>Ecdysozoa</taxon>
        <taxon>Arthropoda</taxon>
        <taxon>Hexapoda</taxon>
        <taxon>Insecta</taxon>
        <taxon>Pterygota</taxon>
        <taxon>Neoptera</taxon>
        <taxon>Paraneoptera</taxon>
        <taxon>Hemiptera</taxon>
        <taxon>Sternorrhyncha</taxon>
        <taxon>Psylloidea</taxon>
        <taxon>Psyllidae</taxon>
        <taxon>Psyllinae</taxon>
        <taxon>Cacopsylla</taxon>
    </lineage>
</organism>